<dbReference type="KEGG" id="serj:SGUI_2099"/>
<dbReference type="PANTHER" id="PTHR35908">
    <property type="entry name" value="HYPOTHETICAL FUSION PROTEIN"/>
    <property type="match status" value="1"/>
</dbReference>
<dbReference type="PROSITE" id="PS51819">
    <property type="entry name" value="VOC"/>
    <property type="match status" value="1"/>
</dbReference>
<dbReference type="Pfam" id="PF18029">
    <property type="entry name" value="Glyoxalase_6"/>
    <property type="match status" value="1"/>
</dbReference>
<dbReference type="Gene3D" id="3.10.180.10">
    <property type="entry name" value="2,3-Dihydroxybiphenyl 1,2-Dioxygenase, domain 1"/>
    <property type="match status" value="1"/>
</dbReference>
<dbReference type="AlphaFoldDB" id="A0A1B1NDR7"/>
<dbReference type="InterPro" id="IPR037523">
    <property type="entry name" value="VOC_core"/>
</dbReference>
<proteinExistence type="predicted"/>
<dbReference type="PATRIC" id="fig|1758689.4.peg.2181"/>
<dbReference type="InterPro" id="IPR041581">
    <property type="entry name" value="Glyoxalase_6"/>
</dbReference>
<keyword evidence="3" id="KW-1185">Reference proteome</keyword>
<evidence type="ECO:0000259" key="1">
    <source>
        <dbReference type="PROSITE" id="PS51819"/>
    </source>
</evidence>
<dbReference type="InterPro" id="IPR029068">
    <property type="entry name" value="Glyas_Bleomycin-R_OHBP_Dase"/>
</dbReference>
<dbReference type="PANTHER" id="PTHR35908:SF1">
    <property type="entry name" value="CONSERVED PROTEIN"/>
    <property type="match status" value="1"/>
</dbReference>
<sequence>MDVPPPSRTATVHGMDDYPRLLHTVLDTPEVRRLAEFYRQLLGLQYRPGDEPPAEGNDDADWLVLTDAQGDRTLAFQEVDRLERTTWPRPDVPMQMHLDLTVPDRDALETQHRRALDLGAELLLDRTDDPDEPLYVYADPAGHPFCIFVA</sequence>
<dbReference type="EMBL" id="CP014989">
    <property type="protein sequence ID" value="ANS79495.1"/>
    <property type="molecule type" value="Genomic_DNA"/>
</dbReference>
<name>A0A1B1NDR7_9MICO</name>
<reference evidence="2 3" key="1">
    <citation type="submission" date="2016-03" db="EMBL/GenBank/DDBJ databases">
        <title>Shallow-sea hydrothermal system.</title>
        <authorList>
            <person name="Tang K."/>
        </authorList>
    </citation>
    <scope>NUCLEOTIDE SEQUENCE [LARGE SCALE GENOMIC DNA]</scope>
    <source>
        <strain evidence="2 3">JLT9</strain>
    </source>
</reference>
<gene>
    <name evidence="2" type="ORF">SGUI_2099</name>
</gene>
<dbReference type="CDD" id="cd06587">
    <property type="entry name" value="VOC"/>
    <property type="match status" value="1"/>
</dbReference>
<evidence type="ECO:0000313" key="2">
    <source>
        <dbReference type="EMBL" id="ANS79495.1"/>
    </source>
</evidence>
<feature type="domain" description="VOC" evidence="1">
    <location>
        <begin position="20"/>
        <end position="150"/>
    </location>
</feature>
<protein>
    <recommendedName>
        <fullName evidence="1">VOC domain-containing protein</fullName>
    </recommendedName>
</protein>
<evidence type="ECO:0000313" key="3">
    <source>
        <dbReference type="Proteomes" id="UP000092482"/>
    </source>
</evidence>
<organism evidence="2 3">
    <name type="scientific">Serinicoccus hydrothermalis</name>
    <dbReference type="NCBI Taxonomy" id="1758689"/>
    <lineage>
        <taxon>Bacteria</taxon>
        <taxon>Bacillati</taxon>
        <taxon>Actinomycetota</taxon>
        <taxon>Actinomycetes</taxon>
        <taxon>Micrococcales</taxon>
        <taxon>Ornithinimicrobiaceae</taxon>
        <taxon>Serinicoccus</taxon>
    </lineage>
</organism>
<dbReference type="SUPFAM" id="SSF54593">
    <property type="entry name" value="Glyoxalase/Bleomycin resistance protein/Dihydroxybiphenyl dioxygenase"/>
    <property type="match status" value="1"/>
</dbReference>
<dbReference type="Proteomes" id="UP000092482">
    <property type="component" value="Chromosome"/>
</dbReference>
<accession>A0A1B1NDR7</accession>
<dbReference type="STRING" id="1758689.SGUI_2099"/>